<protein>
    <submittedName>
        <fullName evidence="1">Uncharacterized protein</fullName>
    </submittedName>
</protein>
<dbReference type="AlphaFoldDB" id="A0A8J6YWZ4"/>
<keyword evidence="2" id="KW-1185">Reference proteome</keyword>
<proteinExistence type="predicted"/>
<gene>
    <name evidence="1" type="ORF">ICN82_03885</name>
</gene>
<comment type="caution">
    <text evidence="1">The sequence shown here is derived from an EMBL/GenBank/DDBJ whole genome shotgun (WGS) entry which is preliminary data.</text>
</comment>
<evidence type="ECO:0000313" key="1">
    <source>
        <dbReference type="EMBL" id="MBE3637341.1"/>
    </source>
</evidence>
<accession>A0A8J6YWZ4</accession>
<reference evidence="1" key="1">
    <citation type="submission" date="2020-09" db="EMBL/GenBank/DDBJ databases">
        <title>A novel bacterium of genus Mangrovicoccus, isolated from South China Sea.</title>
        <authorList>
            <person name="Huang H."/>
            <person name="Mo K."/>
            <person name="Hu Y."/>
        </authorList>
    </citation>
    <scope>NUCLEOTIDE SEQUENCE</scope>
    <source>
        <strain evidence="1">HB182678</strain>
    </source>
</reference>
<sequence length="116" mass="12540">MNLQDIITACNEIAAKIEAKGWTRAECRLTSGKWDHATLTLHAAAHDTDRMIFPVHSNHVFGEDPHEVLAEMSAWADALPEMPTPEAKAAAKFARAVADARAAGIDPNSMMMSAAE</sequence>
<organism evidence="1 2">
    <name type="scientific">Mangrovicoccus algicola</name>
    <dbReference type="NCBI Taxonomy" id="2771008"/>
    <lineage>
        <taxon>Bacteria</taxon>
        <taxon>Pseudomonadati</taxon>
        <taxon>Pseudomonadota</taxon>
        <taxon>Alphaproteobacteria</taxon>
        <taxon>Rhodobacterales</taxon>
        <taxon>Paracoccaceae</taxon>
        <taxon>Mangrovicoccus</taxon>
    </lineage>
</organism>
<dbReference type="Proteomes" id="UP000609121">
    <property type="component" value="Unassembled WGS sequence"/>
</dbReference>
<name>A0A8J6YWZ4_9RHOB</name>
<dbReference type="RefSeq" id="WP_193179842.1">
    <property type="nucleotide sequence ID" value="NZ_JACVXA010000008.1"/>
</dbReference>
<evidence type="ECO:0000313" key="2">
    <source>
        <dbReference type="Proteomes" id="UP000609121"/>
    </source>
</evidence>
<dbReference type="EMBL" id="JACVXA010000008">
    <property type="protein sequence ID" value="MBE3637341.1"/>
    <property type="molecule type" value="Genomic_DNA"/>
</dbReference>